<dbReference type="AlphaFoldDB" id="A0A6N9TQB1"/>
<keyword evidence="1" id="KW-0808">Transferase</keyword>
<dbReference type="Gene3D" id="3.40.50.620">
    <property type="entry name" value="HUPs"/>
    <property type="match status" value="1"/>
</dbReference>
<dbReference type="EMBL" id="JAAGRR010000011">
    <property type="protein sequence ID" value="NDY41627.1"/>
    <property type="molecule type" value="Genomic_DNA"/>
</dbReference>
<reference evidence="1 2" key="1">
    <citation type="submission" date="2020-02" db="EMBL/GenBank/DDBJ databases">
        <title>Comparative genomics of sulfur disproportionating microorganisms.</title>
        <authorList>
            <person name="Ward L.M."/>
            <person name="Bertran E."/>
            <person name="Johnston D.T."/>
        </authorList>
    </citation>
    <scope>NUCLEOTIDE SEQUENCE [LARGE SCALE GENOMIC DNA]</scope>
    <source>
        <strain evidence="1 2">DSM 100025</strain>
    </source>
</reference>
<dbReference type="InterPro" id="IPR014729">
    <property type="entry name" value="Rossmann-like_a/b/a_fold"/>
</dbReference>
<dbReference type="SUPFAM" id="SSF52374">
    <property type="entry name" value="Nucleotidylyl transferase"/>
    <property type="match status" value="1"/>
</dbReference>
<gene>
    <name evidence="1" type="ORF">G3N55_02010</name>
</gene>
<keyword evidence="1" id="KW-0548">Nucleotidyltransferase</keyword>
<keyword evidence="2" id="KW-1185">Reference proteome</keyword>
<dbReference type="PANTHER" id="PTHR21342:SF0">
    <property type="entry name" value="BIFUNCTIONAL NMN ADENYLYLTRANSFERASE_NUDIX HYDROLASE"/>
    <property type="match status" value="1"/>
</dbReference>
<evidence type="ECO:0000313" key="2">
    <source>
        <dbReference type="Proteomes" id="UP000469346"/>
    </source>
</evidence>
<accession>A0A6N9TQB1</accession>
<comment type="caution">
    <text evidence="1">The sequence shown here is derived from an EMBL/GenBank/DDBJ whole genome shotgun (WGS) entry which is preliminary data.</text>
</comment>
<name>A0A6N9TQB1_DISTH</name>
<proteinExistence type="predicted"/>
<protein>
    <submittedName>
        <fullName evidence="1">Nicotinate-nucleotide adenylyltransferase</fullName>
    </submittedName>
</protein>
<dbReference type="PANTHER" id="PTHR21342">
    <property type="entry name" value="PHOSPHOPANTETHEINE ADENYLYLTRANSFERASE"/>
    <property type="match status" value="1"/>
</dbReference>
<sequence length="190" mass="21378">MTTGVIHGRFQVFHNDHLAYLLAGRDRCDHLVVGITNPDPWSTRRDPADPARSDPAANPLTYYERHRILQAVLLDEGLDPAAFSIVPFPVNFPERWAAYVPLDAVFFLTIYDAWGERKLRLFQDRGLRAEVLWRRPPARKGLSASRVRALIREGGDWEPLVPPAAARVMKALGIPERLRGGVDTHSAPTL</sequence>
<dbReference type="Proteomes" id="UP000469346">
    <property type="component" value="Unassembled WGS sequence"/>
</dbReference>
<organism evidence="1 2">
    <name type="scientific">Dissulfurirhabdus thermomarina</name>
    <dbReference type="NCBI Taxonomy" id="1765737"/>
    <lineage>
        <taxon>Bacteria</taxon>
        <taxon>Deltaproteobacteria</taxon>
        <taxon>Dissulfurirhabdaceae</taxon>
        <taxon>Dissulfurirhabdus</taxon>
    </lineage>
</organism>
<evidence type="ECO:0000313" key="1">
    <source>
        <dbReference type="EMBL" id="NDY41627.1"/>
    </source>
</evidence>
<dbReference type="RefSeq" id="WP_163297781.1">
    <property type="nucleotide sequence ID" value="NZ_JAAGRR010000011.1"/>
</dbReference>
<dbReference type="GO" id="GO:0016779">
    <property type="term" value="F:nucleotidyltransferase activity"/>
    <property type="evidence" value="ECO:0007669"/>
    <property type="project" value="UniProtKB-KW"/>
</dbReference>